<name>A0A1I9S4S0_9CAUD</name>
<reference evidence="1 2" key="1">
    <citation type="submission" date="2016-08" db="EMBL/GenBank/DDBJ databases">
        <authorList>
            <person name="Yazzolino P."/>
            <person name="Kempthorne D."/>
            <person name="Kittridge C."/>
            <person name="Noyes R."/>
            <person name="Winters C."/>
            <person name="Ziebert K."/>
            <person name="Anton T."/>
            <person name="MacKenzie A."/>
            <person name="Murphy A."/>
            <person name="Novajovsky A."/>
            <person name="Ettinger W.F."/>
            <person name="Ettinger A.-S.H."/>
            <person name="Anders K.R."/>
            <person name="Bradley K.W."/>
            <person name="Asai D.J."/>
            <person name="Bowman C.A."/>
            <person name="Russell D.A."/>
            <person name="Pope W.H."/>
            <person name="Jacobs-Sera D."/>
            <person name="Hendrix R.W."/>
            <person name="Hatfull G.F."/>
        </authorList>
    </citation>
    <scope>NUCLEOTIDE SEQUENCE [LARGE SCALE GENOMIC DNA]</scope>
</reference>
<evidence type="ECO:0000313" key="2">
    <source>
        <dbReference type="Proteomes" id="UP000223035"/>
    </source>
</evidence>
<organism evidence="1 2">
    <name type="scientific">Mycobacterium phage Urkel</name>
    <dbReference type="NCBI Taxonomy" id="1912978"/>
    <lineage>
        <taxon>Viruses</taxon>
        <taxon>Duplodnaviria</taxon>
        <taxon>Heunggongvirae</taxon>
        <taxon>Uroviricota</taxon>
        <taxon>Caudoviricetes</taxon>
        <taxon>Weiservirinae</taxon>
        <taxon>Anayavirus</taxon>
        <taxon>Anayavirus urkel</taxon>
    </lineage>
</organism>
<proteinExistence type="predicted"/>
<protein>
    <submittedName>
        <fullName evidence="1">Uncharacterized protein</fullName>
    </submittedName>
</protein>
<dbReference type="Proteomes" id="UP000223035">
    <property type="component" value="Segment"/>
</dbReference>
<evidence type="ECO:0000313" key="1">
    <source>
        <dbReference type="EMBL" id="AOZ61564.1"/>
    </source>
</evidence>
<accession>A0A1I9S4S0</accession>
<gene>
    <name evidence="1" type="ORF">SEA_URKEL_39</name>
</gene>
<dbReference type="EMBL" id="KX657796">
    <property type="protein sequence ID" value="AOZ61564.1"/>
    <property type="molecule type" value="Genomic_DNA"/>
</dbReference>
<keyword evidence="2" id="KW-1185">Reference proteome</keyword>
<sequence length="92" mass="9972">MTTAVLTPKTRAQLAEIAKAGLTYEQHRIARAIAIRWDGAEHHTTVVLAVAEALDAKGPQWAFKITKGYWLDVVRDELAAAKDALAGHPTIA</sequence>